<evidence type="ECO:0000313" key="2">
    <source>
        <dbReference type="Proteomes" id="UP001597012"/>
    </source>
</evidence>
<name>A0ABW3B4X9_9FLAO</name>
<dbReference type="Pfam" id="PF10851">
    <property type="entry name" value="DUF2652"/>
    <property type="match status" value="1"/>
</dbReference>
<accession>A0ABW3B4X9</accession>
<comment type="caution">
    <text evidence="1">The sequence shown here is derived from an EMBL/GenBank/DDBJ whole genome shotgun (WGS) entry which is preliminary data.</text>
</comment>
<evidence type="ECO:0000313" key="1">
    <source>
        <dbReference type="EMBL" id="MFD0798386.1"/>
    </source>
</evidence>
<keyword evidence="2" id="KW-1185">Reference proteome</keyword>
<gene>
    <name evidence="1" type="ORF">ACFQZJ_13015</name>
</gene>
<protein>
    <submittedName>
        <fullName evidence="1">DUF2652 domain-containing protein</fullName>
    </submittedName>
</protein>
<reference evidence="2" key="1">
    <citation type="journal article" date="2019" name="Int. J. Syst. Evol. Microbiol.">
        <title>The Global Catalogue of Microorganisms (GCM) 10K type strain sequencing project: providing services to taxonomists for standard genome sequencing and annotation.</title>
        <authorList>
            <consortium name="The Broad Institute Genomics Platform"/>
            <consortium name="The Broad Institute Genome Sequencing Center for Infectious Disease"/>
            <person name="Wu L."/>
            <person name="Ma J."/>
        </authorList>
    </citation>
    <scope>NUCLEOTIDE SEQUENCE [LARGE SCALE GENOMIC DNA]</scope>
    <source>
        <strain evidence="2">CCUG 61948</strain>
    </source>
</reference>
<organism evidence="1 2">
    <name type="scientific">Maribacter chungangensis</name>
    <dbReference type="NCBI Taxonomy" id="1069117"/>
    <lineage>
        <taxon>Bacteria</taxon>
        <taxon>Pseudomonadati</taxon>
        <taxon>Bacteroidota</taxon>
        <taxon>Flavobacteriia</taxon>
        <taxon>Flavobacteriales</taxon>
        <taxon>Flavobacteriaceae</taxon>
        <taxon>Maribacter</taxon>
    </lineage>
</organism>
<dbReference type="Proteomes" id="UP001597012">
    <property type="component" value="Unassembled WGS sequence"/>
</dbReference>
<dbReference type="InterPro" id="IPR020503">
    <property type="entry name" value="Uncharacterised_Rv2561"/>
</dbReference>
<proteinExistence type="predicted"/>
<dbReference type="RefSeq" id="WP_379935105.1">
    <property type="nucleotide sequence ID" value="NZ_JBHTHY010000011.1"/>
</dbReference>
<dbReference type="EMBL" id="JBHTHY010000011">
    <property type="protein sequence ID" value="MFD0798386.1"/>
    <property type="molecule type" value="Genomic_DNA"/>
</dbReference>
<sequence length="64" mass="7376">MWAGPQRSPRSWKRKIIIHYGSAVAPVKVGSRIKLLGKEVVVAYRFVKMNSLVRIYRSIPSTYE</sequence>